<feature type="domain" description="Uncharacterised protein YhfZ C-terminal" evidence="2">
    <location>
        <begin position="89"/>
        <end position="310"/>
    </location>
</feature>
<evidence type="ECO:0000259" key="1">
    <source>
        <dbReference type="Pfam" id="PF14502"/>
    </source>
</evidence>
<dbReference type="InterPro" id="IPR036388">
    <property type="entry name" value="WH-like_DNA-bd_sf"/>
</dbReference>
<dbReference type="Gene3D" id="1.10.10.10">
    <property type="entry name" value="Winged helix-like DNA-binding domain superfamily/Winged helix DNA-binding domain"/>
    <property type="match status" value="1"/>
</dbReference>
<dbReference type="InterPro" id="IPR036390">
    <property type="entry name" value="WH_DNA-bd_sf"/>
</dbReference>
<dbReference type="EMBL" id="CP000950">
    <property type="protein sequence ID" value="ACA67561.1"/>
    <property type="molecule type" value="Genomic_DNA"/>
</dbReference>
<dbReference type="Pfam" id="PF14502">
    <property type="entry name" value="HTH_41"/>
    <property type="match status" value="1"/>
</dbReference>
<dbReference type="InterPro" id="IPR032791">
    <property type="entry name" value="YhfZ_C"/>
</dbReference>
<evidence type="ECO:0000259" key="2">
    <source>
        <dbReference type="Pfam" id="PF14503"/>
    </source>
</evidence>
<organism evidence="3">
    <name type="scientific">Yersinia pseudotuberculosis serotype O:3 (strain YPIII)</name>
    <dbReference type="NCBI Taxonomy" id="502800"/>
    <lineage>
        <taxon>Bacteria</taxon>
        <taxon>Pseudomonadati</taxon>
        <taxon>Pseudomonadota</taxon>
        <taxon>Gammaproteobacteria</taxon>
        <taxon>Enterobacterales</taxon>
        <taxon>Yersiniaceae</taxon>
        <taxon>Yersinia</taxon>
    </lineage>
</organism>
<accession>A0A0H3B129</accession>
<protein>
    <submittedName>
        <fullName evidence="3">Uncharacterized protein</fullName>
    </submittedName>
</protein>
<dbReference type="InterPro" id="IPR041444">
    <property type="entry name" value="HTH_41"/>
</dbReference>
<proteinExistence type="predicted"/>
<dbReference type="AlphaFoldDB" id="A0A0H3B129"/>
<dbReference type="Gene3D" id="3.40.190.10">
    <property type="entry name" value="Periplasmic binding protein-like II"/>
    <property type="match status" value="2"/>
</dbReference>
<name>A0A0H3B129_YERPY</name>
<dbReference type="Pfam" id="PF14503">
    <property type="entry name" value="YhfZ_C"/>
    <property type="match status" value="1"/>
</dbReference>
<sequence length="310" mass="35091">MPGNIRLDRYIMSKRFIKKEGLALVSMARYLIGERSGNRLKTIDDLSGDFGISVGVIQHALKVLEADGAIVVERRGRNGTRLLDLNMTLLLQQADLGNMVCAMPLPYTKLYEGLASGLKEQFTLLPLYFAHMRGAEVRIECLIDGVYDMAVVSHLAAKNYLKQEKVTLALNLGRGSYVDGHQLIFRRGEQKKIRRVGFDSRSPDQCLLTEIKFAGQPIERVELSYSNCIPHLIRGDIDAVIWNQEQIVPSEYLQSIKLQGDERYIQASQAVILIRPDNYPIKLLLERGINQTQLLRHQRAVQSGIVEPRY</sequence>
<dbReference type="KEGG" id="ypy:YPK_1263"/>
<dbReference type="SUPFAM" id="SSF46785">
    <property type="entry name" value="Winged helix' DNA-binding domain"/>
    <property type="match status" value="1"/>
</dbReference>
<feature type="domain" description="YhfZ helix-turn-helix" evidence="1">
    <location>
        <begin position="35"/>
        <end position="81"/>
    </location>
</feature>
<gene>
    <name evidence="3" type="ordered locus">YPK_1263</name>
</gene>
<evidence type="ECO:0000313" key="3">
    <source>
        <dbReference type="EMBL" id="ACA67561.1"/>
    </source>
</evidence>
<dbReference type="SUPFAM" id="SSF53850">
    <property type="entry name" value="Periplasmic binding protein-like II"/>
    <property type="match status" value="1"/>
</dbReference>
<reference evidence="3" key="1">
    <citation type="submission" date="2008-02" db="EMBL/GenBank/DDBJ databases">
        <title>Complete sequence of Yersinia pseudotuberculosis YPIII.</title>
        <authorList>
            <consortium name="US DOE Joint Genome Institute"/>
            <person name="Challacombe J.F."/>
            <person name="Bruce D."/>
            <person name="Detter J.C."/>
            <person name="Green L."/>
            <person name="Land M."/>
            <person name="Munk C."/>
            <person name="Lindler L.E."/>
            <person name="Nikolich M.P."/>
            <person name="Brettin T."/>
        </authorList>
    </citation>
    <scope>NUCLEOTIDE SEQUENCE</scope>
    <source>
        <strain evidence="3">YPIII</strain>
    </source>
</reference>
<dbReference type="NCBIfam" id="NF041241">
    <property type="entry name" value="YhfZ_full"/>
    <property type="match status" value="1"/>
</dbReference>